<keyword evidence="6" id="KW-1185">Reference proteome</keyword>
<evidence type="ECO:0000256" key="2">
    <source>
        <dbReference type="ARBA" id="ARBA00022741"/>
    </source>
</evidence>
<dbReference type="InterPro" id="IPR027417">
    <property type="entry name" value="P-loop_NTPase"/>
</dbReference>
<accession>A0ABV7YUN2</accession>
<dbReference type="Gene3D" id="3.40.50.300">
    <property type="entry name" value="P-loop containing nucleotide triphosphate hydrolases"/>
    <property type="match status" value="1"/>
</dbReference>
<evidence type="ECO:0000256" key="3">
    <source>
        <dbReference type="ARBA" id="ARBA00022840"/>
    </source>
</evidence>
<comment type="caution">
    <text evidence="5">The sequence shown here is derived from an EMBL/GenBank/DDBJ whole genome shotgun (WGS) entry which is preliminary data.</text>
</comment>
<dbReference type="InterPro" id="IPR051782">
    <property type="entry name" value="ABC_Transporter_VariousFunc"/>
</dbReference>
<keyword evidence="2" id="KW-0547">Nucleotide-binding</keyword>
<evidence type="ECO:0000259" key="4">
    <source>
        <dbReference type="PROSITE" id="PS50893"/>
    </source>
</evidence>
<protein>
    <submittedName>
        <fullName evidence="5">ATP-binding cassette domain-containing protein</fullName>
    </submittedName>
</protein>
<name>A0ABV7YUN2_9BACT</name>
<keyword evidence="3 5" id="KW-0067">ATP-binding</keyword>
<dbReference type="RefSeq" id="WP_379835834.1">
    <property type="nucleotide sequence ID" value="NZ_JBHRYQ010000001.1"/>
</dbReference>
<dbReference type="EMBL" id="JBHRYQ010000001">
    <property type="protein sequence ID" value="MFC3810055.1"/>
    <property type="molecule type" value="Genomic_DNA"/>
</dbReference>
<organism evidence="5 6">
    <name type="scientific">Lacihabitans lacunae</name>
    <dbReference type="NCBI Taxonomy" id="1028214"/>
    <lineage>
        <taxon>Bacteria</taxon>
        <taxon>Pseudomonadati</taxon>
        <taxon>Bacteroidota</taxon>
        <taxon>Cytophagia</taxon>
        <taxon>Cytophagales</taxon>
        <taxon>Leadbetterellaceae</taxon>
        <taxon>Lacihabitans</taxon>
    </lineage>
</organism>
<dbReference type="SMART" id="SM00382">
    <property type="entry name" value="AAA"/>
    <property type="match status" value="1"/>
</dbReference>
<dbReference type="PANTHER" id="PTHR42939:SF1">
    <property type="entry name" value="ABC TRANSPORTER ATP-BINDING PROTEIN ALBC-RELATED"/>
    <property type="match status" value="1"/>
</dbReference>
<dbReference type="InterPro" id="IPR017871">
    <property type="entry name" value="ABC_transporter-like_CS"/>
</dbReference>
<proteinExistence type="predicted"/>
<dbReference type="PROSITE" id="PS50893">
    <property type="entry name" value="ABC_TRANSPORTER_2"/>
    <property type="match status" value="1"/>
</dbReference>
<sequence>MLQIKAEEIGKKFKNEWIFKNLSLEMQTGVPIAIVGPNGSGKSTLMQSLSGIIPTNSGKVFYTENNQILEEDKWHTKISYAAPYLELIEEFTLIEALKFHIKFKPFVNNLSIEEFLVNVELEKHKNKQIKNFSSGMKQKLKLGLVFMSQSDVFFLDEPSSNLDQNAFNWYFENVQLHLKDKLVIISSNEPREYSFCENHINILNYKS</sequence>
<evidence type="ECO:0000313" key="5">
    <source>
        <dbReference type="EMBL" id="MFC3810055.1"/>
    </source>
</evidence>
<evidence type="ECO:0000256" key="1">
    <source>
        <dbReference type="ARBA" id="ARBA00022448"/>
    </source>
</evidence>
<dbReference type="PANTHER" id="PTHR42939">
    <property type="entry name" value="ABC TRANSPORTER ATP-BINDING PROTEIN ALBC-RELATED"/>
    <property type="match status" value="1"/>
</dbReference>
<evidence type="ECO:0000313" key="6">
    <source>
        <dbReference type="Proteomes" id="UP001595616"/>
    </source>
</evidence>
<dbReference type="GO" id="GO:0005524">
    <property type="term" value="F:ATP binding"/>
    <property type="evidence" value="ECO:0007669"/>
    <property type="project" value="UniProtKB-KW"/>
</dbReference>
<dbReference type="SUPFAM" id="SSF52540">
    <property type="entry name" value="P-loop containing nucleoside triphosphate hydrolases"/>
    <property type="match status" value="1"/>
</dbReference>
<reference evidence="6" key="1">
    <citation type="journal article" date="2019" name="Int. J. Syst. Evol. Microbiol.">
        <title>The Global Catalogue of Microorganisms (GCM) 10K type strain sequencing project: providing services to taxonomists for standard genome sequencing and annotation.</title>
        <authorList>
            <consortium name="The Broad Institute Genomics Platform"/>
            <consortium name="The Broad Institute Genome Sequencing Center for Infectious Disease"/>
            <person name="Wu L."/>
            <person name="Ma J."/>
        </authorList>
    </citation>
    <scope>NUCLEOTIDE SEQUENCE [LARGE SCALE GENOMIC DNA]</scope>
    <source>
        <strain evidence="6">CECT 7956</strain>
    </source>
</reference>
<dbReference type="PROSITE" id="PS00211">
    <property type="entry name" value="ABC_TRANSPORTER_1"/>
    <property type="match status" value="1"/>
</dbReference>
<dbReference type="InterPro" id="IPR003439">
    <property type="entry name" value="ABC_transporter-like_ATP-bd"/>
</dbReference>
<dbReference type="InterPro" id="IPR003593">
    <property type="entry name" value="AAA+_ATPase"/>
</dbReference>
<feature type="domain" description="ABC transporter" evidence="4">
    <location>
        <begin position="4"/>
        <end position="207"/>
    </location>
</feature>
<dbReference type="Proteomes" id="UP001595616">
    <property type="component" value="Unassembled WGS sequence"/>
</dbReference>
<dbReference type="Pfam" id="PF00005">
    <property type="entry name" value="ABC_tran"/>
    <property type="match status" value="1"/>
</dbReference>
<gene>
    <name evidence="5" type="ORF">ACFOOI_05280</name>
</gene>
<keyword evidence="1" id="KW-0813">Transport</keyword>